<evidence type="ECO:0000256" key="1">
    <source>
        <dbReference type="ARBA" id="ARBA00007274"/>
    </source>
</evidence>
<organism evidence="3 4">
    <name type="scientific">Segatella copri</name>
    <dbReference type="NCBI Taxonomy" id="165179"/>
    <lineage>
        <taxon>Bacteria</taxon>
        <taxon>Pseudomonadati</taxon>
        <taxon>Bacteroidota</taxon>
        <taxon>Bacteroidia</taxon>
        <taxon>Bacteroidales</taxon>
        <taxon>Prevotellaceae</taxon>
        <taxon>Segatella</taxon>
    </lineage>
</organism>
<proteinExistence type="inferred from homology"/>
<evidence type="ECO:0000256" key="2">
    <source>
        <dbReference type="ARBA" id="ARBA00022679"/>
    </source>
</evidence>
<dbReference type="EMBL" id="QRNN01000108">
    <property type="protein sequence ID" value="RHK45320.1"/>
    <property type="molecule type" value="Genomic_DNA"/>
</dbReference>
<gene>
    <name evidence="3" type="ORF">DW064_15040</name>
</gene>
<dbReference type="GO" id="GO:0008374">
    <property type="term" value="F:O-acyltransferase activity"/>
    <property type="evidence" value="ECO:0007669"/>
    <property type="project" value="TreeGrafter"/>
</dbReference>
<evidence type="ECO:0008006" key="5">
    <source>
        <dbReference type="Google" id="ProtNLM"/>
    </source>
</evidence>
<dbReference type="InterPro" id="IPR011004">
    <property type="entry name" value="Trimer_LpxA-like_sf"/>
</dbReference>
<dbReference type="SUPFAM" id="SSF51161">
    <property type="entry name" value="Trimeric LpxA-like enzymes"/>
    <property type="match status" value="1"/>
</dbReference>
<protein>
    <recommendedName>
        <fullName evidence="5">Transferase</fullName>
    </recommendedName>
</protein>
<name>A0AA92V354_9BACT</name>
<dbReference type="InterPro" id="IPR051159">
    <property type="entry name" value="Hexapeptide_acetyltransf"/>
</dbReference>
<accession>A0AA92V354</accession>
<sequence length="241" mass="27879">MTLKNIPTYIKILWEWKWAFMPSIYFNFRYLPFKQAIKLPIWINKPHLHAMKGKIIIDAPFVKTGMIHLGGYGGHMYPDNGIHITQWGGKIIFKGRCYINNNSFIVQGADSTIIFGEDFSASTSVKIISFKQIEFGAHTRVGWDVLFMDTNFHPLYDMEKQKFKRAYGPIKIGDYNWFASQCKVMHSVTTPERCIFGMGSVLTRGGKYESYCVHGGSPIRVLSRNIMRVYGQDRITDYNEY</sequence>
<dbReference type="PANTHER" id="PTHR23416">
    <property type="entry name" value="SIALIC ACID SYNTHASE-RELATED"/>
    <property type="match status" value="1"/>
</dbReference>
<dbReference type="Gene3D" id="2.160.10.10">
    <property type="entry name" value="Hexapeptide repeat proteins"/>
    <property type="match status" value="1"/>
</dbReference>
<dbReference type="PANTHER" id="PTHR23416:SF23">
    <property type="entry name" value="ACETYLTRANSFERASE C18B11.09C-RELATED"/>
    <property type="match status" value="1"/>
</dbReference>
<comment type="similarity">
    <text evidence="1">Belongs to the transferase hexapeptide repeat family.</text>
</comment>
<evidence type="ECO:0000313" key="3">
    <source>
        <dbReference type="EMBL" id="RHK45320.1"/>
    </source>
</evidence>
<keyword evidence="2" id="KW-0808">Transferase</keyword>
<dbReference type="GO" id="GO:0005829">
    <property type="term" value="C:cytosol"/>
    <property type="evidence" value="ECO:0007669"/>
    <property type="project" value="TreeGrafter"/>
</dbReference>
<reference evidence="3 4" key="1">
    <citation type="submission" date="2018-08" db="EMBL/GenBank/DDBJ databases">
        <title>A genome reference for cultivated species of the human gut microbiota.</title>
        <authorList>
            <person name="Zou Y."/>
            <person name="Xue W."/>
            <person name="Luo G."/>
        </authorList>
    </citation>
    <scope>NUCLEOTIDE SEQUENCE [LARGE SCALE GENOMIC DNA]</scope>
    <source>
        <strain evidence="3 4">AF43-2</strain>
    </source>
</reference>
<dbReference type="AlphaFoldDB" id="A0AA92V354"/>
<evidence type="ECO:0000313" key="4">
    <source>
        <dbReference type="Proteomes" id="UP000284562"/>
    </source>
</evidence>
<comment type="caution">
    <text evidence="3">The sequence shown here is derived from an EMBL/GenBank/DDBJ whole genome shotgun (WGS) entry which is preliminary data.</text>
</comment>
<dbReference type="Proteomes" id="UP000284562">
    <property type="component" value="Unassembled WGS sequence"/>
</dbReference>